<feature type="compositionally biased region" description="Basic and acidic residues" evidence="1">
    <location>
        <begin position="29"/>
        <end position="55"/>
    </location>
</feature>
<proteinExistence type="predicted"/>
<evidence type="ECO:0000313" key="2">
    <source>
        <dbReference type="EMBL" id="KAI1714978.1"/>
    </source>
</evidence>
<dbReference type="EMBL" id="JAKKPZ010000012">
    <property type="protein sequence ID" value="KAI1714978.1"/>
    <property type="molecule type" value="Genomic_DNA"/>
</dbReference>
<comment type="caution">
    <text evidence="2">The sequence shown here is derived from an EMBL/GenBank/DDBJ whole genome shotgun (WGS) entry which is preliminary data.</text>
</comment>
<sequence length="84" mass="9776">MGIVRLFFPFYPQGALEGLALGEKELVNDMKDEHAPPAEKKYRPNTDLRYKRSAEESEQTPEPNEPDTKFRWGEVYSSELKKMI</sequence>
<keyword evidence="3" id="KW-1185">Reference proteome</keyword>
<protein>
    <submittedName>
        <fullName evidence="2">Uncharacterized protein</fullName>
    </submittedName>
</protein>
<dbReference type="AlphaFoldDB" id="A0AAD4N857"/>
<gene>
    <name evidence="2" type="ORF">DdX_08253</name>
</gene>
<organism evidence="2 3">
    <name type="scientific">Ditylenchus destructor</name>
    <dbReference type="NCBI Taxonomy" id="166010"/>
    <lineage>
        <taxon>Eukaryota</taxon>
        <taxon>Metazoa</taxon>
        <taxon>Ecdysozoa</taxon>
        <taxon>Nematoda</taxon>
        <taxon>Chromadorea</taxon>
        <taxon>Rhabditida</taxon>
        <taxon>Tylenchina</taxon>
        <taxon>Tylenchomorpha</taxon>
        <taxon>Sphaerularioidea</taxon>
        <taxon>Anguinidae</taxon>
        <taxon>Anguininae</taxon>
        <taxon>Ditylenchus</taxon>
    </lineage>
</organism>
<feature type="region of interest" description="Disordered" evidence="1">
    <location>
        <begin position="29"/>
        <end position="71"/>
    </location>
</feature>
<dbReference type="Proteomes" id="UP001201812">
    <property type="component" value="Unassembled WGS sequence"/>
</dbReference>
<reference evidence="2" key="1">
    <citation type="submission" date="2022-01" db="EMBL/GenBank/DDBJ databases">
        <title>Genome Sequence Resource for Two Populations of Ditylenchus destructor, the Migratory Endoparasitic Phytonematode.</title>
        <authorList>
            <person name="Zhang H."/>
            <person name="Lin R."/>
            <person name="Xie B."/>
        </authorList>
    </citation>
    <scope>NUCLEOTIDE SEQUENCE</scope>
    <source>
        <strain evidence="2">BazhouSP</strain>
    </source>
</reference>
<accession>A0AAD4N857</accession>
<evidence type="ECO:0000313" key="3">
    <source>
        <dbReference type="Proteomes" id="UP001201812"/>
    </source>
</evidence>
<evidence type="ECO:0000256" key="1">
    <source>
        <dbReference type="SAM" id="MobiDB-lite"/>
    </source>
</evidence>
<name>A0AAD4N857_9BILA</name>